<dbReference type="Proteomes" id="UP000185511">
    <property type="component" value="Chromosome"/>
</dbReference>
<reference evidence="4" key="1">
    <citation type="submission" date="2016-06" db="EMBL/GenBank/DDBJ databases">
        <title>Complete genome sequence of Actinoalloteichus fjordicus DSM 46855 (=ADI127-17), type strain of the new species Actinoalloteichus fjordicus.</title>
        <authorList>
            <person name="Ruckert C."/>
            <person name="Nouioui I."/>
            <person name="Willmese J."/>
            <person name="van Wezel G."/>
            <person name="Klenk H.-P."/>
            <person name="Kalinowski J."/>
            <person name="Zotchev S.B."/>
        </authorList>
    </citation>
    <scope>NUCLEOTIDE SEQUENCE [LARGE SCALE GENOMIC DNA]</scope>
    <source>
        <strain evidence="4">ADI127-7</strain>
    </source>
</reference>
<accession>A0AAC9LH23</accession>
<dbReference type="SUPFAM" id="SSF51430">
    <property type="entry name" value="NAD(P)-linked oxidoreductase"/>
    <property type="match status" value="1"/>
</dbReference>
<evidence type="ECO:0000259" key="2">
    <source>
        <dbReference type="Pfam" id="PF00248"/>
    </source>
</evidence>
<dbReference type="AlphaFoldDB" id="A0AAC9LH23"/>
<dbReference type="EMBL" id="CP016076">
    <property type="protein sequence ID" value="APU17457.1"/>
    <property type="molecule type" value="Genomic_DNA"/>
</dbReference>
<dbReference type="Gene3D" id="3.20.20.100">
    <property type="entry name" value="NADP-dependent oxidoreductase domain"/>
    <property type="match status" value="1"/>
</dbReference>
<evidence type="ECO:0000256" key="1">
    <source>
        <dbReference type="ARBA" id="ARBA00023002"/>
    </source>
</evidence>
<dbReference type="GO" id="GO:0016491">
    <property type="term" value="F:oxidoreductase activity"/>
    <property type="evidence" value="ECO:0007669"/>
    <property type="project" value="UniProtKB-KW"/>
</dbReference>
<dbReference type="InterPro" id="IPR036812">
    <property type="entry name" value="NAD(P)_OxRdtase_dom_sf"/>
</dbReference>
<dbReference type="RefSeq" id="WP_075765728.1">
    <property type="nucleotide sequence ID" value="NZ_CP016076.1"/>
</dbReference>
<sequence length="277" mass="30181">MMPDPVCRMGFGTMQLIGPGHWGAADDPANSIQVLRDAVDAGVTHIDTADSYGPFTAEKYIRKALHPYPEGLTIATKGGLTRQGPNQWAPCGRPEYLRQCVEMSLRRLQIERIELYYLHRIDPAVPMEDQLAVLADMQREGKLGHIGLSKVDMSQVREASRLVDIKAVQNKYNLTNRASEYVLSHCERAGITFVPYAPLASDGLTRAVGELATVAAKHDATPAQLALAWLLHHSPAITAIPGTSDRTHLGENVAAQHIRLTAEDMTEIEAASGQGDA</sequence>
<dbReference type="InterPro" id="IPR020471">
    <property type="entry name" value="AKR"/>
</dbReference>
<protein>
    <submittedName>
        <fullName evidence="3">Oxidoreductase, aryl-alcohol dehydrogenase like protein</fullName>
        <ecNumber evidence="3">1.-.-.-</ecNumber>
    </submittedName>
</protein>
<dbReference type="PANTHER" id="PTHR43625">
    <property type="entry name" value="AFLATOXIN B1 ALDEHYDE REDUCTASE"/>
    <property type="match status" value="1"/>
</dbReference>
<dbReference type="Pfam" id="PF00248">
    <property type="entry name" value="Aldo_ket_red"/>
    <property type="match status" value="1"/>
</dbReference>
<evidence type="ECO:0000313" key="4">
    <source>
        <dbReference type="Proteomes" id="UP000185511"/>
    </source>
</evidence>
<dbReference type="PRINTS" id="PR00069">
    <property type="entry name" value="ALDKETRDTASE"/>
</dbReference>
<name>A0AAC9LH23_9PSEU</name>
<dbReference type="PANTHER" id="PTHR43625:SF40">
    <property type="entry name" value="ALDO-KETO REDUCTASE YAKC [NADP(+)]"/>
    <property type="match status" value="1"/>
</dbReference>
<evidence type="ECO:0000313" key="3">
    <source>
        <dbReference type="EMBL" id="APU17457.1"/>
    </source>
</evidence>
<dbReference type="InterPro" id="IPR023210">
    <property type="entry name" value="NADP_OxRdtase_dom"/>
</dbReference>
<dbReference type="EC" id="1.-.-.-" evidence="3"/>
<gene>
    <name evidence="3" type="ORF">UA74_27270</name>
</gene>
<organism evidence="3 4">
    <name type="scientific">Actinoalloteichus fjordicus</name>
    <dbReference type="NCBI Taxonomy" id="1612552"/>
    <lineage>
        <taxon>Bacteria</taxon>
        <taxon>Bacillati</taxon>
        <taxon>Actinomycetota</taxon>
        <taxon>Actinomycetes</taxon>
        <taxon>Pseudonocardiales</taxon>
        <taxon>Pseudonocardiaceae</taxon>
        <taxon>Actinoalloteichus</taxon>
    </lineage>
</organism>
<dbReference type="GO" id="GO:0005737">
    <property type="term" value="C:cytoplasm"/>
    <property type="evidence" value="ECO:0007669"/>
    <property type="project" value="TreeGrafter"/>
</dbReference>
<feature type="domain" description="NADP-dependent oxidoreductase" evidence="2">
    <location>
        <begin position="8"/>
        <end position="271"/>
    </location>
</feature>
<dbReference type="KEGG" id="acad:UA74_27270"/>
<keyword evidence="4" id="KW-1185">Reference proteome</keyword>
<dbReference type="CDD" id="cd19088">
    <property type="entry name" value="AKR_AKR13B1"/>
    <property type="match status" value="1"/>
</dbReference>
<dbReference type="InterPro" id="IPR050791">
    <property type="entry name" value="Aldo-Keto_reductase"/>
</dbReference>
<proteinExistence type="predicted"/>
<keyword evidence="1 3" id="KW-0560">Oxidoreductase</keyword>